<keyword evidence="3" id="KW-1185">Reference proteome</keyword>
<evidence type="ECO:0000259" key="1">
    <source>
        <dbReference type="Pfam" id="PF13480"/>
    </source>
</evidence>
<organism evidence="2 3">
    <name type="scientific">Arenimonas composti TR7-09 = DSM 18010</name>
    <dbReference type="NCBI Taxonomy" id="1121013"/>
    <lineage>
        <taxon>Bacteria</taxon>
        <taxon>Pseudomonadati</taxon>
        <taxon>Pseudomonadota</taxon>
        <taxon>Gammaproteobacteria</taxon>
        <taxon>Lysobacterales</taxon>
        <taxon>Lysobacteraceae</taxon>
        <taxon>Arenimonas</taxon>
    </lineage>
</organism>
<protein>
    <recommendedName>
        <fullName evidence="1">BioF2-like acetyltransferase domain-containing protein</fullName>
    </recommendedName>
</protein>
<dbReference type="EMBL" id="AWXU01000047">
    <property type="protein sequence ID" value="KFN48875.1"/>
    <property type="molecule type" value="Genomic_DNA"/>
</dbReference>
<dbReference type="STRING" id="1121013.GCA_000426365_01281"/>
<comment type="caution">
    <text evidence="2">The sequence shown here is derived from an EMBL/GenBank/DDBJ whole genome shotgun (WGS) entry which is preliminary data.</text>
</comment>
<dbReference type="Pfam" id="PF13480">
    <property type="entry name" value="Acetyltransf_6"/>
    <property type="match status" value="1"/>
</dbReference>
<gene>
    <name evidence="2" type="ORF">P873_13055</name>
</gene>
<dbReference type="AlphaFoldDB" id="A0A091BX15"/>
<dbReference type="InterPro" id="IPR016181">
    <property type="entry name" value="Acyl_CoA_acyltransferase"/>
</dbReference>
<dbReference type="Proteomes" id="UP000029391">
    <property type="component" value="Unassembled WGS sequence"/>
</dbReference>
<evidence type="ECO:0000313" key="2">
    <source>
        <dbReference type="EMBL" id="KFN48875.1"/>
    </source>
</evidence>
<evidence type="ECO:0000313" key="3">
    <source>
        <dbReference type="Proteomes" id="UP000029391"/>
    </source>
</evidence>
<accession>A0A091BX15</accession>
<proteinExistence type="predicted"/>
<dbReference type="InterPro" id="IPR038740">
    <property type="entry name" value="BioF2-like_GNAT_dom"/>
</dbReference>
<dbReference type="Gene3D" id="3.40.630.30">
    <property type="match status" value="1"/>
</dbReference>
<dbReference type="RefSeq" id="WP_026816626.1">
    <property type="nucleotide sequence ID" value="NZ_AUFF01000002.1"/>
</dbReference>
<dbReference type="eggNOG" id="COG2348">
    <property type="taxonomic scope" value="Bacteria"/>
</dbReference>
<sequence>MTPAARKARYREFCATETRIPLFSRPWWLDAVAGADGWQVSLVEKGGQVLATMPYVYRKRAGFRLVKHAPLTSWLGPWFAETGGKPATRLGNEHELIAELYAQLLPYDYLQQQWGPHAGNWLPLHWAGFRQTTRYTYVLPSLADRDALWAGLQENVRREVRKAQSRAGLVIDPAPTIDEMIRLATLTYARQGRPLPYSGDFLRRLDAACVANDARSIVIARDGEGRAHAGVYIVRDDHCAYYLVGGGDPELRKSGATSLCMWSAIVEASEKVQRFDFEGSMVAPIERFFRGFGAVQTPYFRVSRMPSMLMRLRQALLVLRGKD</sequence>
<name>A0A091BX15_9GAMM</name>
<dbReference type="SUPFAM" id="SSF55729">
    <property type="entry name" value="Acyl-CoA N-acyltransferases (Nat)"/>
    <property type="match status" value="1"/>
</dbReference>
<reference evidence="2 3" key="1">
    <citation type="submission" date="2013-09" db="EMBL/GenBank/DDBJ databases">
        <title>Genome sequencing of Arenimonas composti.</title>
        <authorList>
            <person name="Chen F."/>
            <person name="Wang G."/>
        </authorList>
    </citation>
    <scope>NUCLEOTIDE SEQUENCE [LARGE SCALE GENOMIC DNA]</scope>
    <source>
        <strain evidence="2 3">TR7-09</strain>
    </source>
</reference>
<feature type="domain" description="BioF2-like acetyltransferase" evidence="1">
    <location>
        <begin position="154"/>
        <end position="277"/>
    </location>
</feature>